<dbReference type="Proteomes" id="UP000685013">
    <property type="component" value="Chromosome 11"/>
</dbReference>
<organism evidence="1 2">
    <name type="scientific">Cucurbita argyrosperma subsp. sororia</name>
    <dbReference type="NCBI Taxonomy" id="37648"/>
    <lineage>
        <taxon>Eukaryota</taxon>
        <taxon>Viridiplantae</taxon>
        <taxon>Streptophyta</taxon>
        <taxon>Embryophyta</taxon>
        <taxon>Tracheophyta</taxon>
        <taxon>Spermatophyta</taxon>
        <taxon>Magnoliopsida</taxon>
        <taxon>eudicotyledons</taxon>
        <taxon>Gunneridae</taxon>
        <taxon>Pentapetalae</taxon>
        <taxon>rosids</taxon>
        <taxon>fabids</taxon>
        <taxon>Cucurbitales</taxon>
        <taxon>Cucurbitaceae</taxon>
        <taxon>Cucurbiteae</taxon>
        <taxon>Cucurbita</taxon>
    </lineage>
</organism>
<gene>
    <name evidence="1" type="ORF">SDJN03_16165</name>
</gene>
<dbReference type="EMBL" id="JAGKQH010000011">
    <property type="protein sequence ID" value="KAG6587600.1"/>
    <property type="molecule type" value="Genomic_DNA"/>
</dbReference>
<keyword evidence="2" id="KW-1185">Reference proteome</keyword>
<proteinExistence type="predicted"/>
<evidence type="ECO:0000313" key="1">
    <source>
        <dbReference type="EMBL" id="KAG6587600.1"/>
    </source>
</evidence>
<reference evidence="1 2" key="1">
    <citation type="journal article" date="2021" name="Hortic Res">
        <title>The domestication of Cucurbita argyrosperma as revealed by the genome of its wild relative.</title>
        <authorList>
            <person name="Barrera-Redondo J."/>
            <person name="Sanchez-de la Vega G."/>
            <person name="Aguirre-Liguori J.A."/>
            <person name="Castellanos-Morales G."/>
            <person name="Gutierrez-Guerrero Y.T."/>
            <person name="Aguirre-Dugua X."/>
            <person name="Aguirre-Planter E."/>
            <person name="Tenaillon M.I."/>
            <person name="Lira-Saade R."/>
            <person name="Eguiarte L.E."/>
        </authorList>
    </citation>
    <scope>NUCLEOTIDE SEQUENCE [LARGE SCALE GENOMIC DNA]</scope>
    <source>
        <strain evidence="1">JBR-2021</strain>
    </source>
</reference>
<dbReference type="AlphaFoldDB" id="A0AAV6MTI9"/>
<feature type="non-terminal residue" evidence="1">
    <location>
        <position position="1"/>
    </location>
</feature>
<sequence>MKTVRSTTLQVNICSLVWTELVILRNFTVFVRSATFQHSLEQAETDPTGSCPQEPTLSTPCSNCIIAGCKEHTGEADQHYRGFLAAMSLQDQKLQPTDSYDATVLCWYHGVGDNENEATSSVQNHYTSDSLHLSLQFSAYWRQAFERNDAKVVGDFFKIWRDFSSVSVLAQGRRHLQNPGADFNYALDQ</sequence>
<evidence type="ECO:0000313" key="2">
    <source>
        <dbReference type="Proteomes" id="UP000685013"/>
    </source>
</evidence>
<comment type="caution">
    <text evidence="1">The sequence shown here is derived from an EMBL/GenBank/DDBJ whole genome shotgun (WGS) entry which is preliminary data.</text>
</comment>
<name>A0AAV6MTI9_9ROSI</name>
<accession>A0AAV6MTI9</accession>
<protein>
    <submittedName>
        <fullName evidence="1">Uncharacterized protein</fullName>
    </submittedName>
</protein>